<gene>
    <name evidence="4" type="ORF">Anas_00617</name>
</gene>
<dbReference type="Gene3D" id="2.60.120.830">
    <property type="match status" value="1"/>
</dbReference>
<dbReference type="OrthoDB" id="5781878at2759"/>
<evidence type="ECO:0000256" key="1">
    <source>
        <dbReference type="ARBA" id="ARBA00004613"/>
    </source>
</evidence>
<proteinExistence type="predicted"/>
<dbReference type="PANTHER" id="PTHR13723">
    <property type="entry name" value="ADAMTS A DISINTEGRIN AND METALLOPROTEASE WITH THROMBOSPONDIN MOTIFS PROTEASE"/>
    <property type="match status" value="1"/>
</dbReference>
<dbReference type="InterPro" id="IPR050439">
    <property type="entry name" value="ADAMTS_ADAMTS-like"/>
</dbReference>
<evidence type="ECO:0000259" key="3">
    <source>
        <dbReference type="Pfam" id="PF05986"/>
    </source>
</evidence>
<dbReference type="AlphaFoldDB" id="A0A5N5TEL8"/>
<comment type="caution">
    <text evidence="4">The sequence shown here is derived from an EMBL/GenBank/DDBJ whole genome shotgun (WGS) entry which is preliminary data.</text>
</comment>
<organism evidence="4 5">
    <name type="scientific">Armadillidium nasatum</name>
    <dbReference type="NCBI Taxonomy" id="96803"/>
    <lineage>
        <taxon>Eukaryota</taxon>
        <taxon>Metazoa</taxon>
        <taxon>Ecdysozoa</taxon>
        <taxon>Arthropoda</taxon>
        <taxon>Crustacea</taxon>
        <taxon>Multicrustacea</taxon>
        <taxon>Malacostraca</taxon>
        <taxon>Eumalacostraca</taxon>
        <taxon>Peracarida</taxon>
        <taxon>Isopoda</taxon>
        <taxon>Oniscidea</taxon>
        <taxon>Crinocheta</taxon>
        <taxon>Armadillidiidae</taxon>
        <taxon>Armadillidium</taxon>
    </lineage>
</organism>
<dbReference type="GO" id="GO:0004222">
    <property type="term" value="F:metalloendopeptidase activity"/>
    <property type="evidence" value="ECO:0007669"/>
    <property type="project" value="TreeGrafter"/>
</dbReference>
<feature type="domain" description="ADAMTS/ADAMTS-like Spacer 1" evidence="3">
    <location>
        <begin position="37"/>
        <end position="133"/>
    </location>
</feature>
<evidence type="ECO:0000313" key="4">
    <source>
        <dbReference type="EMBL" id="KAB7504971.1"/>
    </source>
</evidence>
<dbReference type="GO" id="GO:0006508">
    <property type="term" value="P:proteolysis"/>
    <property type="evidence" value="ECO:0007669"/>
    <property type="project" value="TreeGrafter"/>
</dbReference>
<accession>A0A5N5TEL8</accession>
<name>A0A5N5TEL8_9CRUS</name>
<dbReference type="InterPro" id="IPR010294">
    <property type="entry name" value="ADAMTS_spacer1"/>
</dbReference>
<dbReference type="EMBL" id="SEYY01002059">
    <property type="protein sequence ID" value="KAB7504971.1"/>
    <property type="molecule type" value="Genomic_DNA"/>
</dbReference>
<dbReference type="GO" id="GO:0030198">
    <property type="term" value="P:extracellular matrix organization"/>
    <property type="evidence" value="ECO:0007669"/>
    <property type="project" value="TreeGrafter"/>
</dbReference>
<evidence type="ECO:0000256" key="2">
    <source>
        <dbReference type="ARBA" id="ARBA00022525"/>
    </source>
</evidence>
<dbReference type="Pfam" id="PF05986">
    <property type="entry name" value="ADAMTS_spacer1"/>
    <property type="match status" value="1"/>
</dbReference>
<sequence>MQSFMFEHRHERGLRWERKCHGWDAMFLQQPTPNLCSDYMEVANIPKGAYRISIKEGIPTSHFLSLRDHSLNLVLNPKHKETSSHEFVCAGTLFQYVNDRLKEYLFAPGPLLAPVSIMVHGGNSRRERSVLRYRL</sequence>
<keyword evidence="2" id="KW-0964">Secreted</keyword>
<reference evidence="4 5" key="1">
    <citation type="journal article" date="2019" name="PLoS Biol.">
        <title>Sex chromosomes control vertical transmission of feminizing Wolbachia symbionts in an isopod.</title>
        <authorList>
            <person name="Becking T."/>
            <person name="Chebbi M.A."/>
            <person name="Giraud I."/>
            <person name="Moumen B."/>
            <person name="Laverre T."/>
            <person name="Caubet Y."/>
            <person name="Peccoud J."/>
            <person name="Gilbert C."/>
            <person name="Cordaux R."/>
        </authorList>
    </citation>
    <scope>NUCLEOTIDE SEQUENCE [LARGE SCALE GENOMIC DNA]</scope>
    <source>
        <strain evidence="4">ANa2</strain>
        <tissue evidence="4">Whole body excluding digestive tract and cuticle</tissue>
    </source>
</reference>
<comment type="subcellular location">
    <subcellularLocation>
        <location evidence="1">Secreted</location>
    </subcellularLocation>
</comment>
<protein>
    <recommendedName>
        <fullName evidence="3">ADAMTS/ADAMTS-like Spacer 1 domain-containing protein</fullName>
    </recommendedName>
</protein>
<keyword evidence="5" id="KW-1185">Reference proteome</keyword>
<dbReference type="GO" id="GO:0031012">
    <property type="term" value="C:extracellular matrix"/>
    <property type="evidence" value="ECO:0007669"/>
    <property type="project" value="TreeGrafter"/>
</dbReference>
<dbReference type="GO" id="GO:0005576">
    <property type="term" value="C:extracellular region"/>
    <property type="evidence" value="ECO:0007669"/>
    <property type="project" value="UniProtKB-SubCell"/>
</dbReference>
<evidence type="ECO:0000313" key="5">
    <source>
        <dbReference type="Proteomes" id="UP000326759"/>
    </source>
</evidence>
<dbReference type="Proteomes" id="UP000326759">
    <property type="component" value="Unassembled WGS sequence"/>
</dbReference>
<dbReference type="PANTHER" id="PTHR13723:SF304">
    <property type="entry name" value="A DISINTEGRIN AND METALLOPROTEINASE WITH THROMBOSPONDIN MOTIFS 2-LIKE PROTEIN"/>
    <property type="match status" value="1"/>
</dbReference>